<dbReference type="Gene3D" id="3.40.630.10">
    <property type="entry name" value="Zn peptidases"/>
    <property type="match status" value="1"/>
</dbReference>
<reference evidence="5 6" key="1">
    <citation type="journal article" date="2007" name="Nature">
        <title>Evolution of genes and genomes on the Drosophila phylogeny.</title>
        <authorList>
            <consortium name="Drosophila 12 Genomes Consortium"/>
            <person name="Clark A.G."/>
            <person name="Eisen M.B."/>
            <person name="Smith D.R."/>
            <person name="Bergman C.M."/>
            <person name="Oliver B."/>
            <person name="Markow T.A."/>
            <person name="Kaufman T.C."/>
            <person name="Kellis M."/>
            <person name="Gelbart W."/>
            <person name="Iyer V.N."/>
            <person name="Pollard D.A."/>
            <person name="Sackton T.B."/>
            <person name="Larracuente A.M."/>
            <person name="Singh N.D."/>
            <person name="Abad J.P."/>
            <person name="Abt D.N."/>
            <person name="Adryan B."/>
            <person name="Aguade M."/>
            <person name="Akashi H."/>
            <person name="Anderson W.W."/>
            <person name="Aquadro C.F."/>
            <person name="Ardell D.H."/>
            <person name="Arguello R."/>
            <person name="Artieri C.G."/>
            <person name="Barbash D.A."/>
            <person name="Barker D."/>
            <person name="Barsanti P."/>
            <person name="Batterham P."/>
            <person name="Batzoglou S."/>
            <person name="Begun D."/>
            <person name="Bhutkar A."/>
            <person name="Blanco E."/>
            <person name="Bosak S.A."/>
            <person name="Bradley R.K."/>
            <person name="Brand A.D."/>
            <person name="Brent M.R."/>
            <person name="Brooks A.N."/>
            <person name="Brown R.H."/>
            <person name="Butlin R.K."/>
            <person name="Caggese C."/>
            <person name="Calvi B.R."/>
            <person name="Bernardo de Carvalho A."/>
            <person name="Caspi A."/>
            <person name="Castrezana S."/>
            <person name="Celniker S.E."/>
            <person name="Chang J.L."/>
            <person name="Chapple C."/>
            <person name="Chatterji S."/>
            <person name="Chinwalla A."/>
            <person name="Civetta A."/>
            <person name="Clifton S.W."/>
            <person name="Comeron J.M."/>
            <person name="Costello J.C."/>
            <person name="Coyne J.A."/>
            <person name="Daub J."/>
            <person name="David R.G."/>
            <person name="Delcher A.L."/>
            <person name="Delehaunty K."/>
            <person name="Do C.B."/>
            <person name="Ebling H."/>
            <person name="Edwards K."/>
            <person name="Eickbush T."/>
            <person name="Evans J.D."/>
            <person name="Filipski A."/>
            <person name="Findeiss S."/>
            <person name="Freyhult E."/>
            <person name="Fulton L."/>
            <person name="Fulton R."/>
            <person name="Garcia A.C."/>
            <person name="Gardiner A."/>
            <person name="Garfield D.A."/>
            <person name="Garvin B.E."/>
            <person name="Gibson G."/>
            <person name="Gilbert D."/>
            <person name="Gnerre S."/>
            <person name="Godfrey J."/>
            <person name="Good R."/>
            <person name="Gotea V."/>
            <person name="Gravely B."/>
            <person name="Greenberg A.J."/>
            <person name="Griffiths-Jones S."/>
            <person name="Gross S."/>
            <person name="Guigo R."/>
            <person name="Gustafson E.A."/>
            <person name="Haerty W."/>
            <person name="Hahn M.W."/>
            <person name="Halligan D.L."/>
            <person name="Halpern A.L."/>
            <person name="Halter G.M."/>
            <person name="Han M.V."/>
            <person name="Heger A."/>
            <person name="Hillier L."/>
            <person name="Hinrichs A.S."/>
            <person name="Holmes I."/>
            <person name="Hoskins R.A."/>
            <person name="Hubisz M.J."/>
            <person name="Hultmark D."/>
            <person name="Huntley M.A."/>
            <person name="Jaffe D.B."/>
            <person name="Jagadeeshan S."/>
            <person name="Jeck W.R."/>
            <person name="Johnson J."/>
            <person name="Jones C.D."/>
            <person name="Jordan W.C."/>
            <person name="Karpen G.H."/>
            <person name="Kataoka E."/>
            <person name="Keightley P.D."/>
            <person name="Kheradpour P."/>
            <person name="Kirkness E.F."/>
            <person name="Koerich L.B."/>
            <person name="Kristiansen K."/>
            <person name="Kudrna D."/>
            <person name="Kulathinal R.J."/>
            <person name="Kumar S."/>
            <person name="Kwok R."/>
            <person name="Lander E."/>
            <person name="Langley C.H."/>
            <person name="Lapoint R."/>
            <person name="Lazzaro B.P."/>
            <person name="Lee S.J."/>
            <person name="Levesque L."/>
            <person name="Li R."/>
            <person name="Lin C.F."/>
            <person name="Lin M.F."/>
            <person name="Lindblad-Toh K."/>
            <person name="Llopart A."/>
            <person name="Long M."/>
            <person name="Low L."/>
            <person name="Lozovsky E."/>
            <person name="Lu J."/>
            <person name="Luo M."/>
            <person name="Machado C.A."/>
            <person name="Makalowski W."/>
            <person name="Marzo M."/>
            <person name="Matsuda M."/>
            <person name="Matzkin L."/>
            <person name="McAllister B."/>
            <person name="McBride C.S."/>
            <person name="McKernan B."/>
            <person name="McKernan K."/>
            <person name="Mendez-Lago M."/>
            <person name="Minx P."/>
            <person name="Mollenhauer M.U."/>
            <person name="Montooth K."/>
            <person name="Mount S.M."/>
            <person name="Mu X."/>
            <person name="Myers E."/>
            <person name="Negre B."/>
            <person name="Newfeld S."/>
            <person name="Nielsen R."/>
            <person name="Noor M.A."/>
            <person name="O'Grady P."/>
            <person name="Pachter L."/>
            <person name="Papaceit M."/>
            <person name="Parisi M.J."/>
            <person name="Parisi M."/>
            <person name="Parts L."/>
            <person name="Pedersen J.S."/>
            <person name="Pesole G."/>
            <person name="Phillippy A.M."/>
            <person name="Ponting C.P."/>
            <person name="Pop M."/>
            <person name="Porcelli D."/>
            <person name="Powell J.R."/>
            <person name="Prohaska S."/>
            <person name="Pruitt K."/>
            <person name="Puig M."/>
            <person name="Quesneville H."/>
            <person name="Ram K.R."/>
            <person name="Rand D."/>
            <person name="Rasmussen M.D."/>
            <person name="Reed L.K."/>
            <person name="Reenan R."/>
            <person name="Reily A."/>
            <person name="Remington K.A."/>
            <person name="Rieger T.T."/>
            <person name="Ritchie M.G."/>
            <person name="Robin C."/>
            <person name="Rogers Y.H."/>
            <person name="Rohde C."/>
            <person name="Rozas J."/>
            <person name="Rubenfield M.J."/>
            <person name="Ruiz A."/>
            <person name="Russo S."/>
            <person name="Salzberg S.L."/>
            <person name="Sanchez-Gracia A."/>
            <person name="Saranga D.J."/>
            <person name="Sato H."/>
            <person name="Schaeffer S.W."/>
            <person name="Schatz M.C."/>
            <person name="Schlenke T."/>
            <person name="Schwartz R."/>
            <person name="Segarra C."/>
            <person name="Singh R.S."/>
            <person name="Sirot L."/>
            <person name="Sirota M."/>
            <person name="Sisneros N.B."/>
            <person name="Smith C.D."/>
            <person name="Smith T.F."/>
            <person name="Spieth J."/>
            <person name="Stage D.E."/>
            <person name="Stark A."/>
            <person name="Stephan W."/>
            <person name="Strausberg R.L."/>
            <person name="Strempel S."/>
            <person name="Sturgill D."/>
            <person name="Sutton G."/>
            <person name="Sutton G.G."/>
            <person name="Tao W."/>
            <person name="Teichmann S."/>
            <person name="Tobari Y.N."/>
            <person name="Tomimura Y."/>
            <person name="Tsolas J.M."/>
            <person name="Valente V.L."/>
            <person name="Venter E."/>
            <person name="Venter J.C."/>
            <person name="Vicario S."/>
            <person name="Vieira F.G."/>
            <person name="Vilella A.J."/>
            <person name="Villasante A."/>
            <person name="Walenz B."/>
            <person name="Wang J."/>
            <person name="Wasserman M."/>
            <person name="Watts T."/>
            <person name="Wilson D."/>
            <person name="Wilson R.K."/>
            <person name="Wing R.A."/>
            <person name="Wolfner M.F."/>
            <person name="Wong A."/>
            <person name="Wong G.K."/>
            <person name="Wu C.I."/>
            <person name="Wu G."/>
            <person name="Yamamoto D."/>
            <person name="Yang H.P."/>
            <person name="Yang S.P."/>
            <person name="Yorke J.A."/>
            <person name="Yoshida K."/>
            <person name="Zdobnov E."/>
            <person name="Zhang P."/>
            <person name="Zhang Y."/>
            <person name="Zimin A.V."/>
            <person name="Baldwin J."/>
            <person name="Abdouelleil A."/>
            <person name="Abdulkadir J."/>
            <person name="Abebe A."/>
            <person name="Abera B."/>
            <person name="Abreu J."/>
            <person name="Acer S.C."/>
            <person name="Aftuck L."/>
            <person name="Alexander A."/>
            <person name="An P."/>
            <person name="Anderson E."/>
            <person name="Anderson S."/>
            <person name="Arachi H."/>
            <person name="Azer M."/>
            <person name="Bachantsang P."/>
            <person name="Barry A."/>
            <person name="Bayul T."/>
            <person name="Berlin A."/>
            <person name="Bessette D."/>
            <person name="Bloom T."/>
            <person name="Blye J."/>
            <person name="Boguslavskiy L."/>
            <person name="Bonnet C."/>
            <person name="Boukhgalter B."/>
            <person name="Bourzgui I."/>
            <person name="Brown A."/>
            <person name="Cahill P."/>
            <person name="Channer S."/>
            <person name="Cheshatsang Y."/>
            <person name="Chuda L."/>
            <person name="Citroen M."/>
            <person name="Collymore A."/>
            <person name="Cooke P."/>
            <person name="Costello M."/>
            <person name="D'Aco K."/>
            <person name="Daza R."/>
            <person name="De Haan G."/>
            <person name="DeGray S."/>
            <person name="DeMaso C."/>
            <person name="Dhargay N."/>
            <person name="Dooley K."/>
            <person name="Dooley E."/>
            <person name="Doricent M."/>
            <person name="Dorje P."/>
            <person name="Dorjee K."/>
            <person name="Dupes A."/>
            <person name="Elong R."/>
            <person name="Falk J."/>
            <person name="Farina A."/>
            <person name="Faro S."/>
            <person name="Ferguson D."/>
            <person name="Fisher S."/>
            <person name="Foley C.D."/>
            <person name="Franke A."/>
            <person name="Friedrich D."/>
            <person name="Gadbois L."/>
            <person name="Gearin G."/>
            <person name="Gearin C.R."/>
            <person name="Giannoukos G."/>
            <person name="Goode T."/>
            <person name="Graham J."/>
            <person name="Grandbois E."/>
            <person name="Grewal S."/>
            <person name="Gyaltsen K."/>
            <person name="Hafez N."/>
            <person name="Hagos B."/>
            <person name="Hall J."/>
            <person name="Henson C."/>
            <person name="Hollinger A."/>
            <person name="Honan T."/>
            <person name="Huard M.D."/>
            <person name="Hughes L."/>
            <person name="Hurhula B."/>
            <person name="Husby M.E."/>
            <person name="Kamat A."/>
            <person name="Kanga B."/>
            <person name="Kashin S."/>
            <person name="Khazanovich D."/>
            <person name="Kisner P."/>
            <person name="Lance K."/>
            <person name="Lara M."/>
            <person name="Lee W."/>
            <person name="Lennon N."/>
            <person name="Letendre F."/>
            <person name="LeVine R."/>
            <person name="Lipovsky A."/>
            <person name="Liu X."/>
            <person name="Liu J."/>
            <person name="Liu S."/>
            <person name="Lokyitsang T."/>
            <person name="Lokyitsang Y."/>
            <person name="Lubonja R."/>
            <person name="Lui A."/>
            <person name="MacDonald P."/>
            <person name="Magnisalis V."/>
            <person name="Maru K."/>
            <person name="Matthews C."/>
            <person name="McCusker W."/>
            <person name="McDonough S."/>
            <person name="Mehta T."/>
            <person name="Meldrim J."/>
            <person name="Meneus L."/>
            <person name="Mihai O."/>
            <person name="Mihalev A."/>
            <person name="Mihova T."/>
            <person name="Mittelman R."/>
            <person name="Mlenga V."/>
            <person name="Montmayeur A."/>
            <person name="Mulrain L."/>
            <person name="Navidi A."/>
            <person name="Naylor J."/>
            <person name="Negash T."/>
            <person name="Nguyen T."/>
            <person name="Nguyen N."/>
            <person name="Nicol R."/>
            <person name="Norbu C."/>
            <person name="Norbu N."/>
            <person name="Novod N."/>
            <person name="O'Neill B."/>
            <person name="Osman S."/>
            <person name="Markiewicz E."/>
            <person name="Oyono O.L."/>
            <person name="Patti C."/>
            <person name="Phunkhang P."/>
            <person name="Pierre F."/>
            <person name="Priest M."/>
            <person name="Raghuraman S."/>
            <person name="Rege F."/>
            <person name="Reyes R."/>
            <person name="Rise C."/>
            <person name="Rogov P."/>
            <person name="Ross K."/>
            <person name="Ryan E."/>
            <person name="Settipalli S."/>
            <person name="Shea T."/>
            <person name="Sherpa N."/>
            <person name="Shi L."/>
            <person name="Shih D."/>
            <person name="Sparrow T."/>
            <person name="Spaulding J."/>
            <person name="Stalker J."/>
            <person name="Stange-Thomann N."/>
            <person name="Stavropoulos S."/>
            <person name="Stone C."/>
            <person name="Strader C."/>
            <person name="Tesfaye S."/>
            <person name="Thomson T."/>
            <person name="Thoulutsang Y."/>
            <person name="Thoulutsang D."/>
            <person name="Topham K."/>
            <person name="Topping I."/>
            <person name="Tsamla T."/>
            <person name="Vassiliev H."/>
            <person name="Vo A."/>
            <person name="Wangchuk T."/>
            <person name="Wangdi T."/>
            <person name="Weiand M."/>
            <person name="Wilkinson J."/>
            <person name="Wilson A."/>
            <person name="Yadav S."/>
            <person name="Young G."/>
            <person name="Yu Q."/>
            <person name="Zembek L."/>
            <person name="Zhong D."/>
            <person name="Zimmer A."/>
            <person name="Zwirko Z."/>
            <person name="Jaffe D.B."/>
            <person name="Alvarez P."/>
            <person name="Brockman W."/>
            <person name="Butler J."/>
            <person name="Chin C."/>
            <person name="Gnerre S."/>
            <person name="Grabherr M."/>
            <person name="Kleber M."/>
            <person name="Mauceli E."/>
            <person name="MacCallum I."/>
        </authorList>
    </citation>
    <scope>NUCLEOTIDE SEQUENCE [LARGE SCALE GENOMIC DNA]</scope>
    <source>
        <strain evidence="6">MSH-3 / Tucson 14011-0111.49</strain>
    </source>
</reference>
<sequence length="688" mass="77958">MAGPVEVGIAFAIAIAIVRRISWHGMANEPHNFCRLHFAAKAPDTAALLSAGPRPCLSPSPGDGAGAAAGAGAGAGADPKTHVRLPRRSKRSSSRVYPGSDEELKVSHPEACRCEHCLIKNRPKWTDEDNLRASAMHRQVDAAIEKNFDEALADLEDFVRLKSVSADVECITESLKALCMYRDRLERMRFTIYEYNINIPRAICDTSPHPKVIFAHYFSSPTKNTVLVYAYLDVAPAKFEDGWLSEPFEFYMNDDMLYGRGVSTGKGMAVCWLQAIETWLEQHGDLPINVKFIVEIMHAVGSVGLQHYIEVKREFFQDVDCIVFGNNSWINDERPLMSCSLTGWAHFGLEMRGGAKSIEGASGGLVYEPMTDVCTLMNSLVDNLHVIQIPAIQNMVRPTAVTEWTLLESAIFSEYAYKDQFGIRRLRYELTKAELLHNRWCQGTMTMHGIEGCFSRKGSCTALPMSVMGKFSIKLLPDQMVNLVQTHVEEFLHTQYEDLKIRTTFKIHLLDACDPYSWGIDARYSKALVRSISRVYQVEPDLSMNIVTCLPIASTFHKITGKPIILIPYAQRMDYSHVVNESIPKQCFLRNIKVCTGLMLEMSLLPARCKCDVIFEYCNRRGIAEMLKPPVQSTQKHSVFSNMRRTKSMKPLNKHPEEHETSKRKRLKDWLCAPFRRHRNYHYIFSPK</sequence>
<evidence type="ECO:0000256" key="4">
    <source>
        <dbReference type="SAM" id="MobiDB-lite"/>
    </source>
</evidence>
<dbReference type="OMA" id="CSLTGWA"/>
<keyword evidence="3" id="KW-0378">Hydrolase</keyword>
<dbReference type="InterPro" id="IPR002933">
    <property type="entry name" value="Peptidase_M20"/>
</dbReference>
<dbReference type="GO" id="GO:0046872">
    <property type="term" value="F:metal ion binding"/>
    <property type="evidence" value="ECO:0007669"/>
    <property type="project" value="UniProtKB-KW"/>
</dbReference>
<dbReference type="OrthoDB" id="7832001at2759"/>
<dbReference type="GO" id="GO:0008233">
    <property type="term" value="F:peptidase activity"/>
    <property type="evidence" value="ECO:0007669"/>
    <property type="project" value="UniProtKB-KW"/>
</dbReference>
<gene>
    <name evidence="5" type="primary">Dper\GL15469</name>
    <name evidence="5" type="ORF">Dper_GL15469</name>
</gene>
<dbReference type="GO" id="GO:0006508">
    <property type="term" value="P:proteolysis"/>
    <property type="evidence" value="ECO:0007669"/>
    <property type="project" value="UniProtKB-KW"/>
</dbReference>
<dbReference type="Gene3D" id="3.30.70.360">
    <property type="match status" value="1"/>
</dbReference>
<dbReference type="eggNOG" id="KOG2276">
    <property type="taxonomic scope" value="Eukaryota"/>
</dbReference>
<dbReference type="SMR" id="B4H6Q0"/>
<evidence type="ECO:0000256" key="3">
    <source>
        <dbReference type="ARBA" id="ARBA00022801"/>
    </source>
</evidence>
<dbReference type="PhylomeDB" id="B4H6Q0"/>
<evidence type="ECO:0000313" key="5">
    <source>
        <dbReference type="EMBL" id="EDW33478.1"/>
    </source>
</evidence>
<evidence type="ECO:0000313" key="6">
    <source>
        <dbReference type="Proteomes" id="UP000008744"/>
    </source>
</evidence>
<dbReference type="EMBL" id="CH479214">
    <property type="protein sequence ID" value="EDW33478.1"/>
    <property type="molecule type" value="Genomic_DNA"/>
</dbReference>
<feature type="compositionally biased region" description="Basic residues" evidence="4">
    <location>
        <begin position="82"/>
        <end position="93"/>
    </location>
</feature>
<dbReference type="PANTHER" id="PTHR43270:SF4">
    <property type="entry name" value="CARNOSINE DIPEPTIDASE 2, ISOFORM A"/>
    <property type="match status" value="1"/>
</dbReference>
<proteinExistence type="predicted"/>
<evidence type="ECO:0000256" key="2">
    <source>
        <dbReference type="ARBA" id="ARBA00022723"/>
    </source>
</evidence>
<feature type="compositionally biased region" description="Gly residues" evidence="4">
    <location>
        <begin position="63"/>
        <end position="75"/>
    </location>
</feature>
<keyword evidence="2" id="KW-0479">Metal-binding</keyword>
<dbReference type="SUPFAM" id="SSF53187">
    <property type="entry name" value="Zn-dependent exopeptidases"/>
    <property type="match status" value="1"/>
</dbReference>
<name>B4H6Q0_DROPE</name>
<protein>
    <submittedName>
        <fullName evidence="5">GL15469</fullName>
    </submittedName>
</protein>
<dbReference type="PANTHER" id="PTHR43270">
    <property type="entry name" value="BETA-ALA-HIS DIPEPTIDASE"/>
    <property type="match status" value="1"/>
</dbReference>
<dbReference type="AlphaFoldDB" id="B4H6Q0"/>
<dbReference type="STRING" id="7234.B4H6Q0"/>
<dbReference type="Proteomes" id="UP000008744">
    <property type="component" value="Unassembled WGS sequence"/>
</dbReference>
<feature type="region of interest" description="Disordered" evidence="4">
    <location>
        <begin position="59"/>
        <end position="100"/>
    </location>
</feature>
<dbReference type="InterPro" id="IPR051458">
    <property type="entry name" value="Cyt/Met_Dipeptidase"/>
</dbReference>
<organism evidence="6">
    <name type="scientific">Drosophila persimilis</name>
    <name type="common">Fruit fly</name>
    <dbReference type="NCBI Taxonomy" id="7234"/>
    <lineage>
        <taxon>Eukaryota</taxon>
        <taxon>Metazoa</taxon>
        <taxon>Ecdysozoa</taxon>
        <taxon>Arthropoda</taxon>
        <taxon>Hexapoda</taxon>
        <taxon>Insecta</taxon>
        <taxon>Pterygota</taxon>
        <taxon>Neoptera</taxon>
        <taxon>Endopterygota</taxon>
        <taxon>Diptera</taxon>
        <taxon>Brachycera</taxon>
        <taxon>Muscomorpha</taxon>
        <taxon>Ephydroidea</taxon>
        <taxon>Drosophilidae</taxon>
        <taxon>Drosophila</taxon>
        <taxon>Sophophora</taxon>
    </lineage>
</organism>
<dbReference type="Pfam" id="PF01546">
    <property type="entry name" value="Peptidase_M20"/>
    <property type="match status" value="1"/>
</dbReference>
<dbReference type="HOGENOM" id="CLU_029469_3_1_1"/>
<accession>B4H6Q0</accession>
<evidence type="ECO:0000256" key="1">
    <source>
        <dbReference type="ARBA" id="ARBA00022670"/>
    </source>
</evidence>
<keyword evidence="6" id="KW-1185">Reference proteome</keyword>
<keyword evidence="1" id="KW-0645">Protease</keyword>